<dbReference type="Proteomes" id="UP000553209">
    <property type="component" value="Unassembled WGS sequence"/>
</dbReference>
<dbReference type="InterPro" id="IPR020578">
    <property type="entry name" value="Aminotrans_V_PyrdxlP_BS"/>
</dbReference>
<name>A0A7X6MC17_9ACTN</name>
<comment type="pathway">
    <text evidence="3">Amino-acid biosynthesis; ergothioneine biosynthesis.</text>
</comment>
<evidence type="ECO:0000256" key="1">
    <source>
        <dbReference type="ARBA" id="ARBA00001933"/>
    </source>
</evidence>
<evidence type="ECO:0000256" key="4">
    <source>
        <dbReference type="RuleBase" id="RU004504"/>
    </source>
</evidence>
<evidence type="ECO:0000313" key="7">
    <source>
        <dbReference type="Proteomes" id="UP000553209"/>
    </source>
</evidence>
<dbReference type="PANTHER" id="PTHR43586:SF24">
    <property type="entry name" value="BLR4730 PROTEIN"/>
    <property type="match status" value="1"/>
</dbReference>
<dbReference type="GO" id="GO:0016846">
    <property type="term" value="F:carbon-sulfur lyase activity"/>
    <property type="evidence" value="ECO:0007669"/>
    <property type="project" value="UniProtKB-UniRule"/>
</dbReference>
<dbReference type="RefSeq" id="WP_061080993.1">
    <property type="nucleotide sequence ID" value="NZ_JAAXPG010000007.1"/>
</dbReference>
<dbReference type="EC" id="4.4.-.-" evidence="3"/>
<protein>
    <recommendedName>
        <fullName evidence="3">Probable hercynylcysteine sulfoxide lyase</fullName>
        <ecNumber evidence="3">4.4.-.-</ecNumber>
    </recommendedName>
</protein>
<dbReference type="HAMAP" id="MF_02038">
    <property type="entry name" value="EgtE"/>
    <property type="match status" value="1"/>
</dbReference>
<comment type="function">
    <text evidence="3">Probably catalyzes the conversion of hercynylcysteine sulfoxide to ergothioneine.</text>
</comment>
<dbReference type="GO" id="GO:0052699">
    <property type="term" value="P:ergothioneine biosynthetic process"/>
    <property type="evidence" value="ECO:0007669"/>
    <property type="project" value="UniProtKB-UniRule"/>
</dbReference>
<reference evidence="6 7" key="1">
    <citation type="submission" date="2020-04" db="EMBL/GenBank/DDBJ databases">
        <title>MicrobeNet Type strains.</title>
        <authorList>
            <person name="Nicholson A.C."/>
        </authorList>
    </citation>
    <scope>NUCLEOTIDE SEQUENCE [LARGE SCALE GENOMIC DNA]</scope>
    <source>
        <strain evidence="6 7">ATCC 23612</strain>
    </source>
</reference>
<gene>
    <name evidence="3" type="primary">egtE</name>
    <name evidence="6" type="ORF">HGB44_08830</name>
</gene>
<evidence type="ECO:0000259" key="5">
    <source>
        <dbReference type="Pfam" id="PF00266"/>
    </source>
</evidence>
<dbReference type="Pfam" id="PF00266">
    <property type="entry name" value="Aminotran_5"/>
    <property type="match status" value="1"/>
</dbReference>
<dbReference type="EMBL" id="JAAXPG010000007">
    <property type="protein sequence ID" value="NKY97774.1"/>
    <property type="molecule type" value="Genomic_DNA"/>
</dbReference>
<dbReference type="InterPro" id="IPR015422">
    <property type="entry name" value="PyrdxlP-dep_Trfase_small"/>
</dbReference>
<keyword evidence="3" id="KW-0456">Lyase</keyword>
<dbReference type="PROSITE" id="PS00595">
    <property type="entry name" value="AA_TRANSFER_CLASS_5"/>
    <property type="match status" value="1"/>
</dbReference>
<feature type="domain" description="Aminotransferase class V" evidence="5">
    <location>
        <begin position="21"/>
        <end position="381"/>
    </location>
</feature>
<comment type="caution">
    <text evidence="6">The sequence shown here is derived from an EMBL/GenBank/DDBJ whole genome shotgun (WGS) entry which is preliminary data.</text>
</comment>
<organism evidence="6 7">
    <name type="scientific">Nocardiopsis alborubida</name>
    <dbReference type="NCBI Taxonomy" id="146802"/>
    <lineage>
        <taxon>Bacteria</taxon>
        <taxon>Bacillati</taxon>
        <taxon>Actinomycetota</taxon>
        <taxon>Actinomycetes</taxon>
        <taxon>Streptosporangiales</taxon>
        <taxon>Nocardiopsidaceae</taxon>
        <taxon>Nocardiopsis</taxon>
    </lineage>
</organism>
<dbReference type="Gene3D" id="3.40.640.10">
    <property type="entry name" value="Type I PLP-dependent aspartate aminotransferase-like (Major domain)"/>
    <property type="match status" value="1"/>
</dbReference>
<dbReference type="PANTHER" id="PTHR43586">
    <property type="entry name" value="CYSTEINE DESULFURASE"/>
    <property type="match status" value="1"/>
</dbReference>
<proteinExistence type="inferred from homology"/>
<keyword evidence="6" id="KW-0808">Transferase</keyword>
<keyword evidence="7" id="KW-1185">Reference proteome</keyword>
<evidence type="ECO:0000256" key="3">
    <source>
        <dbReference type="HAMAP-Rule" id="MF_02038"/>
    </source>
</evidence>
<comment type="catalytic activity">
    <reaction evidence="3">
        <text>S-(hercyn-2-yl)-L-cysteine S-oxide + AH2 + H(+) = ergothioneine + pyruvate + A + NH4(+)</text>
        <dbReference type="Rhea" id="RHEA:42688"/>
        <dbReference type="ChEBI" id="CHEBI:13193"/>
        <dbReference type="ChEBI" id="CHEBI:15361"/>
        <dbReference type="ChEBI" id="CHEBI:15378"/>
        <dbReference type="ChEBI" id="CHEBI:17499"/>
        <dbReference type="ChEBI" id="CHEBI:28938"/>
        <dbReference type="ChEBI" id="CHEBI:82706"/>
        <dbReference type="ChEBI" id="CHEBI:134344"/>
    </reaction>
</comment>
<dbReference type="UniPathway" id="UPA01014"/>
<keyword evidence="2 3" id="KW-0663">Pyridoxal phosphate</keyword>
<comment type="similarity">
    <text evidence="3">Belongs to the class-V pyridoxal-phosphate-dependent aminotransferase family. EgtE subfamily.</text>
</comment>
<dbReference type="GO" id="GO:0008483">
    <property type="term" value="F:transaminase activity"/>
    <property type="evidence" value="ECO:0007669"/>
    <property type="project" value="UniProtKB-KW"/>
</dbReference>
<accession>A0A7X6MC17</accession>
<keyword evidence="6" id="KW-0032">Aminotransferase</keyword>
<comment type="cofactor">
    <cofactor evidence="1 3 4">
        <name>pyridoxal 5'-phosphate</name>
        <dbReference type="ChEBI" id="CHEBI:597326"/>
    </cofactor>
</comment>
<dbReference type="InterPro" id="IPR000192">
    <property type="entry name" value="Aminotrans_V_dom"/>
</dbReference>
<dbReference type="AlphaFoldDB" id="A0A7X6MC17"/>
<dbReference type="InterPro" id="IPR027563">
    <property type="entry name" value="EgtE"/>
</dbReference>
<dbReference type="InterPro" id="IPR015421">
    <property type="entry name" value="PyrdxlP-dep_Trfase_major"/>
</dbReference>
<evidence type="ECO:0000313" key="6">
    <source>
        <dbReference type="EMBL" id="NKY97774.1"/>
    </source>
</evidence>
<dbReference type="Gene3D" id="3.90.1150.10">
    <property type="entry name" value="Aspartate Aminotransferase, domain 1"/>
    <property type="match status" value="1"/>
</dbReference>
<evidence type="ECO:0000256" key="2">
    <source>
        <dbReference type="ARBA" id="ARBA00022898"/>
    </source>
</evidence>
<dbReference type="SUPFAM" id="SSF53383">
    <property type="entry name" value="PLP-dependent transferases"/>
    <property type="match status" value="1"/>
</dbReference>
<sequence length="388" mass="41167">MGVDVAAVRADTPGAEEAAHLDNAGSSLPPEVVVEAVVEHLRLEARVGGYAAAESAQARVEGFYTAAARLVGARPEEIAFTESATRAWELAFGSVVFAEGERVLTTASEYPSNALGMVKAARERGVRVQVVPDDADGVMDVGALERELERGGVRVVALNHMPTHNGLVNPAERIGALCRRFGVLFVLDACQSAGQWDLDVERLGCDVLAVTGRKFLRGPRGTGFVYARSGADLGEPPVVDVTSAHWEGQGYRVRADARRFESFERNVAGQIGLGVAVDYALAVGMESIRERVGALAEQARDRLGRLAGVRVLDRGLVRSGIVTFAVEGVAAEVVRAALGEAGVRVSVSRLWNQVWEDGVGVDEAVRASVHYFNTEAEVEALAGAVKGL</sequence>
<dbReference type="InterPro" id="IPR015424">
    <property type="entry name" value="PyrdxlP-dep_Trfase"/>
</dbReference>
<feature type="modified residue" description="N6-(pyridoxal phosphate)lysine" evidence="3">
    <location>
        <position position="214"/>
    </location>
</feature>